<dbReference type="OMA" id="LLMESSX"/>
<comment type="similarity">
    <text evidence="1">Belongs to the PPR family. PCMP-H subfamily.</text>
</comment>
<gene>
    <name evidence="3" type="primary">LOC107767133</name>
</gene>
<dbReference type="Pfam" id="PF14432">
    <property type="entry name" value="DYW_deaminase"/>
    <property type="match status" value="1"/>
</dbReference>
<proteinExistence type="inferred from homology"/>
<name>A0A1S3XNN0_TOBAC</name>
<sequence>MLARAGLVERAYEFIKKMPVPPTVSVWGALLGACRVYGKPELGKVAADNLFQLDPKDSGNHVILSNMFAAAGRWEEANLVRKEMKDVGINKGAGFSWISVRNSVHIFQAKDTIHERYPEIQAMLAKLKRDMKAAGYTADTNFALYDLEEEEKESEVWYHSEKIALAFGLIAIPPGVPIRITKNLRVCVDCHSAIKFISGITGREIIVRDNNRFHCFKDYQCSCRDYW</sequence>
<reference evidence="3" key="2">
    <citation type="submission" date="2025-08" db="UniProtKB">
        <authorList>
            <consortium name="RefSeq"/>
        </authorList>
    </citation>
    <scope>IDENTIFICATION</scope>
</reference>
<dbReference type="InterPro" id="IPR032867">
    <property type="entry name" value="DYW_dom"/>
</dbReference>
<dbReference type="AlphaFoldDB" id="A0A1S3XNN0"/>
<keyword evidence="2" id="KW-1185">Reference proteome</keyword>
<dbReference type="InterPro" id="IPR046960">
    <property type="entry name" value="PPR_At4g14850-like_plant"/>
</dbReference>
<organism evidence="2 3">
    <name type="scientific">Nicotiana tabacum</name>
    <name type="common">Common tobacco</name>
    <dbReference type="NCBI Taxonomy" id="4097"/>
    <lineage>
        <taxon>Eukaryota</taxon>
        <taxon>Viridiplantae</taxon>
        <taxon>Streptophyta</taxon>
        <taxon>Embryophyta</taxon>
        <taxon>Tracheophyta</taxon>
        <taxon>Spermatophyta</taxon>
        <taxon>Magnoliopsida</taxon>
        <taxon>eudicotyledons</taxon>
        <taxon>Gunneridae</taxon>
        <taxon>Pentapetalae</taxon>
        <taxon>asterids</taxon>
        <taxon>lamiids</taxon>
        <taxon>Solanales</taxon>
        <taxon>Solanaceae</taxon>
        <taxon>Nicotianoideae</taxon>
        <taxon>Nicotianeae</taxon>
        <taxon>Nicotiana</taxon>
    </lineage>
</organism>
<dbReference type="STRING" id="4097.A0A1S3XNN0"/>
<dbReference type="InterPro" id="IPR046848">
    <property type="entry name" value="E_motif"/>
</dbReference>
<dbReference type="PaxDb" id="4097-A0A1S3XNN0"/>
<dbReference type="Pfam" id="PF20431">
    <property type="entry name" value="E_motif"/>
    <property type="match status" value="1"/>
</dbReference>
<protein>
    <submittedName>
        <fullName evidence="3">Pentatricopeptide repeat-containing protein At4g14850-like</fullName>
    </submittedName>
</protein>
<reference evidence="2" key="1">
    <citation type="journal article" date="2014" name="Nat. Commun.">
        <title>The tobacco genome sequence and its comparison with those of tomato and potato.</title>
        <authorList>
            <person name="Sierro N."/>
            <person name="Battey J.N."/>
            <person name="Ouadi S."/>
            <person name="Bakaher N."/>
            <person name="Bovet L."/>
            <person name="Willig A."/>
            <person name="Goepfert S."/>
            <person name="Peitsch M.C."/>
            <person name="Ivanov N.V."/>
        </authorList>
    </citation>
    <scope>NUCLEOTIDE SEQUENCE [LARGE SCALE GENOMIC DNA]</scope>
</reference>
<evidence type="ECO:0000313" key="2">
    <source>
        <dbReference type="Proteomes" id="UP000790787"/>
    </source>
</evidence>
<dbReference type="InterPro" id="IPR011990">
    <property type="entry name" value="TPR-like_helical_dom_sf"/>
</dbReference>
<accession>A0A1S3XNN0</accession>
<dbReference type="PROSITE" id="PS51257">
    <property type="entry name" value="PROKAR_LIPOPROTEIN"/>
    <property type="match status" value="1"/>
</dbReference>
<dbReference type="OrthoDB" id="750109at2759"/>
<dbReference type="Gene3D" id="1.25.40.10">
    <property type="entry name" value="Tetratricopeptide repeat domain"/>
    <property type="match status" value="1"/>
</dbReference>
<dbReference type="Proteomes" id="UP000790787">
    <property type="component" value="Chromosome 16"/>
</dbReference>
<dbReference type="PANTHER" id="PTHR47926:SF398">
    <property type="entry name" value="PENTATRICOPEPTIDE REPEAT-CONTAINING PROTEIN"/>
    <property type="match status" value="1"/>
</dbReference>
<dbReference type="PANTHER" id="PTHR47926">
    <property type="entry name" value="PENTATRICOPEPTIDE REPEAT-CONTAINING PROTEIN"/>
    <property type="match status" value="1"/>
</dbReference>
<evidence type="ECO:0000313" key="3">
    <source>
        <dbReference type="RefSeq" id="XP_016441541.1"/>
    </source>
</evidence>
<dbReference type="GeneID" id="107767133"/>
<dbReference type="GO" id="GO:0008270">
    <property type="term" value="F:zinc ion binding"/>
    <property type="evidence" value="ECO:0007669"/>
    <property type="project" value="InterPro"/>
</dbReference>
<dbReference type="KEGG" id="nta:107767133"/>
<dbReference type="RefSeq" id="XP_016441541.1">
    <property type="nucleotide sequence ID" value="XM_016586055.1"/>
</dbReference>
<dbReference type="GO" id="GO:0003723">
    <property type="term" value="F:RNA binding"/>
    <property type="evidence" value="ECO:0007669"/>
    <property type="project" value="InterPro"/>
</dbReference>
<evidence type="ECO:0000256" key="1">
    <source>
        <dbReference type="ARBA" id="ARBA00006643"/>
    </source>
</evidence>
<dbReference type="GO" id="GO:0009451">
    <property type="term" value="P:RNA modification"/>
    <property type="evidence" value="ECO:0007669"/>
    <property type="project" value="InterPro"/>
</dbReference>